<keyword evidence="2 3" id="KW-0802">TPR repeat</keyword>
<dbReference type="InterPro" id="IPR019734">
    <property type="entry name" value="TPR_rpt"/>
</dbReference>
<dbReference type="AlphaFoldDB" id="A0A0E3WU81"/>
<proteinExistence type="predicted"/>
<dbReference type="Pfam" id="PF13424">
    <property type="entry name" value="TPR_12"/>
    <property type="match status" value="3"/>
</dbReference>
<evidence type="ECO:0000256" key="1">
    <source>
        <dbReference type="ARBA" id="ARBA00022737"/>
    </source>
</evidence>
<dbReference type="OrthoDB" id="103665at2157"/>
<gene>
    <name evidence="5" type="ORF">MSHOH_3302</name>
</gene>
<dbReference type="STRING" id="1434110.MSHOH_3302"/>
<evidence type="ECO:0000313" key="6">
    <source>
        <dbReference type="Proteomes" id="UP000033101"/>
    </source>
</evidence>
<protein>
    <submittedName>
        <fullName evidence="5">Uncharacterized protein</fullName>
    </submittedName>
</protein>
<dbReference type="PROSITE" id="PS50293">
    <property type="entry name" value="TPR_REGION"/>
    <property type="match status" value="2"/>
</dbReference>
<keyword evidence="4" id="KW-0175">Coiled coil</keyword>
<dbReference type="HOGENOM" id="CLU_014445_0_0_2"/>
<evidence type="ECO:0000256" key="2">
    <source>
        <dbReference type="ARBA" id="ARBA00022803"/>
    </source>
</evidence>
<feature type="repeat" description="TPR" evidence="3">
    <location>
        <begin position="821"/>
        <end position="854"/>
    </location>
</feature>
<dbReference type="PANTHER" id="PTHR45641">
    <property type="entry name" value="TETRATRICOPEPTIDE REPEAT PROTEIN (AFU_ORTHOLOGUE AFUA_6G03870)"/>
    <property type="match status" value="1"/>
</dbReference>
<feature type="repeat" description="TPR" evidence="3">
    <location>
        <begin position="653"/>
        <end position="686"/>
    </location>
</feature>
<dbReference type="InterPro" id="IPR011990">
    <property type="entry name" value="TPR-like_helical_dom_sf"/>
</dbReference>
<dbReference type="PATRIC" id="fig|1434110.4.peg.4242"/>
<feature type="repeat" description="TPR" evidence="3">
    <location>
        <begin position="737"/>
        <end position="770"/>
    </location>
</feature>
<feature type="coiled-coil region" evidence="4">
    <location>
        <begin position="785"/>
        <end position="812"/>
    </location>
</feature>
<dbReference type="Gene3D" id="1.25.40.10">
    <property type="entry name" value="Tetratricopeptide repeat domain"/>
    <property type="match status" value="3"/>
</dbReference>
<sequence>MALHPTDYFRKERVFVDRETCIDNFKKIIQNPNNQDYNALFYYGIAGIGKSKLQHELQNILNTEYPEMLWVSMDLENDTHRNVSTFLIALRNEIQKKRNVKFYKFNLAHAIFSKKSRPDIPLNKETYPMLKEDEFFYNILNALNENAFGPFISVPVKRIVDAINHAPEKVRKYFGELPIDINKLESMEAHEIEKKLPGIFAADFTGSLGTNSRACIFIDTYEAIWKDWRGIGSFSEKDKWIRKCLIPNMPGVSWVICGREQIKSLWVEDEQEWKMCMKEYPIEDLSEKYSEQFLKEYIEEEDIRNVIVKASEGVPYYLNLSVDIYEQVSRIKKPEIKDFPNTKKEVFEKFVKYLDNNEKRTLYILSAPNSWDRSLFEILIKKFNPIYSVYEFPDLIKYSFIKKMTDEKFSLHQLMRKNLQEYQDPTYRKEVHLFLHNYYSNKIKDIDVKSITQEHEIALIEAYYHTKEVLEFDDLGGWIVEYTEPFDKAGYWKTIHPMFNDLVEVFKERLGSEHPYVGILTKKLAYLSEDRGRYNEAISYYQQVLEIYEKNLGKKYRGVDLVIDDLAIAMASNDLANSYTGIGEYEKALTLQQKALYILQNEIDKEHLYFTLVQQNIAMTYQFLGQYNKAMELCQEALTVREALLGEEDLEVAKTAENLAVIHQQLGNYKEAFALVQRALNIREKKLGPKHPVVATNLSSLGVLCTMMDNLEEALKYNHRAAEIAEERFEGNHINIAQTLSNLGATYQYILRYDDALEAYQRALQITEYSLGSDNPILVNTLNNIAETYRKMENYDKALEFYQRALNIARNRLGKEHPHVALILNNIGRLYIDIGEFDKAHPICQQALDIRGKTLGTDHVDFAITLQNLGIIYGCVGRRDYALPLSERSLHIFEQKLGSDHIRTKEAKLLVDTLKESV</sequence>
<feature type="repeat" description="TPR" evidence="3">
    <location>
        <begin position="779"/>
        <end position="812"/>
    </location>
</feature>
<keyword evidence="6" id="KW-1185">Reference proteome</keyword>
<name>A0A0E3WU81_9EURY</name>
<accession>A0A0E3WU81</accession>
<dbReference type="PROSITE" id="PS50005">
    <property type="entry name" value="TPR"/>
    <property type="match status" value="5"/>
</dbReference>
<dbReference type="RefSeq" id="WP_048141642.1">
    <property type="nucleotide sequence ID" value="NZ_CP009516.1"/>
</dbReference>
<keyword evidence="1" id="KW-0677">Repeat</keyword>
<organism evidence="5 6">
    <name type="scientific">Methanosarcina horonobensis HB-1 = JCM 15518</name>
    <dbReference type="NCBI Taxonomy" id="1434110"/>
    <lineage>
        <taxon>Archaea</taxon>
        <taxon>Methanobacteriati</taxon>
        <taxon>Methanobacteriota</taxon>
        <taxon>Stenosarchaea group</taxon>
        <taxon>Methanomicrobia</taxon>
        <taxon>Methanosarcinales</taxon>
        <taxon>Methanosarcinaceae</taxon>
        <taxon>Methanosarcina</taxon>
    </lineage>
</organism>
<reference evidence="5 6" key="1">
    <citation type="submission" date="2014-07" db="EMBL/GenBank/DDBJ databases">
        <title>Methanogenic archaea and the global carbon cycle.</title>
        <authorList>
            <person name="Henriksen J.R."/>
            <person name="Luke J."/>
            <person name="Reinhart S."/>
            <person name="Benedict M.N."/>
            <person name="Youngblut N.D."/>
            <person name="Metcalf M.E."/>
            <person name="Whitaker R.J."/>
            <person name="Metcalf W.W."/>
        </authorList>
    </citation>
    <scope>NUCLEOTIDE SEQUENCE [LARGE SCALE GENOMIC DNA]</scope>
    <source>
        <strain evidence="5 6">HB-1</strain>
    </source>
</reference>
<dbReference type="InterPro" id="IPR027417">
    <property type="entry name" value="P-loop_NTPase"/>
</dbReference>
<dbReference type="Pfam" id="PF13374">
    <property type="entry name" value="TPR_10"/>
    <property type="match status" value="3"/>
</dbReference>
<evidence type="ECO:0000313" key="5">
    <source>
        <dbReference type="EMBL" id="AKB79785.1"/>
    </source>
</evidence>
<dbReference type="PANTHER" id="PTHR45641:SF19">
    <property type="entry name" value="NEPHROCYSTIN-3"/>
    <property type="match status" value="1"/>
</dbReference>
<dbReference type="SUPFAM" id="SSF48452">
    <property type="entry name" value="TPR-like"/>
    <property type="match status" value="1"/>
</dbReference>
<dbReference type="KEGG" id="mhor:MSHOH_3302"/>
<dbReference type="SUPFAM" id="SSF57997">
    <property type="entry name" value="Tropomyosin"/>
    <property type="match status" value="1"/>
</dbReference>
<dbReference type="EMBL" id="CP009516">
    <property type="protein sequence ID" value="AKB79785.1"/>
    <property type="molecule type" value="Genomic_DNA"/>
</dbReference>
<feature type="repeat" description="TPR" evidence="3">
    <location>
        <begin position="518"/>
        <end position="551"/>
    </location>
</feature>
<dbReference type="SMART" id="SM00028">
    <property type="entry name" value="TPR"/>
    <property type="match status" value="9"/>
</dbReference>
<dbReference type="GeneID" id="24832634"/>
<dbReference type="SUPFAM" id="SSF52540">
    <property type="entry name" value="P-loop containing nucleoside triphosphate hydrolases"/>
    <property type="match status" value="1"/>
</dbReference>
<evidence type="ECO:0000256" key="4">
    <source>
        <dbReference type="SAM" id="Coils"/>
    </source>
</evidence>
<evidence type="ECO:0000256" key="3">
    <source>
        <dbReference type="PROSITE-ProRule" id="PRU00339"/>
    </source>
</evidence>
<dbReference type="Proteomes" id="UP000033101">
    <property type="component" value="Chromosome"/>
</dbReference>